<dbReference type="Pfam" id="PF26534">
    <property type="entry name" value="NTF2_7"/>
    <property type="match status" value="1"/>
</dbReference>
<keyword evidence="1" id="KW-0732">Signal</keyword>
<protein>
    <recommendedName>
        <fullName evidence="2">NTF2-like domain-containing protein</fullName>
    </recommendedName>
</protein>
<sequence length="310" mass="34793">MKLPNSGITAAFSAVLLATTFADARGGEQCVTRSQATKFVERMTAVLEHKSSDLGNATLTADHITAEPFLFYSNSIRSVLGYPLNVPVSTSKWQSIKYMTEISEPYDGLKTIDILLDCDKISWYFDFGRIGTAKYPVQGSALIHLNDGGKMKTLRLEFDSLSYGLNTGLTASLNSLRWHKREFPYVLAQLRDYILTISDQEPVRKPRISIKMSEHTGSAVILTGIANWEEWLDYVASKLETRTWNLIRPDHGVRTQDLISKPTMPQLVDFYPSAIGVADLSFDQLEIYQFARTIYRNDTTPGPGGRFQES</sequence>
<dbReference type="AlphaFoldDB" id="A0AAJ0CHI7"/>
<dbReference type="InterPro" id="IPR058645">
    <property type="entry name" value="NTF2-like_dom_7"/>
</dbReference>
<dbReference type="Proteomes" id="UP001251528">
    <property type="component" value="Unassembled WGS sequence"/>
</dbReference>
<organism evidence="3 4">
    <name type="scientific">Conoideocrella luteorostrata</name>
    <dbReference type="NCBI Taxonomy" id="1105319"/>
    <lineage>
        <taxon>Eukaryota</taxon>
        <taxon>Fungi</taxon>
        <taxon>Dikarya</taxon>
        <taxon>Ascomycota</taxon>
        <taxon>Pezizomycotina</taxon>
        <taxon>Sordariomycetes</taxon>
        <taxon>Hypocreomycetidae</taxon>
        <taxon>Hypocreales</taxon>
        <taxon>Clavicipitaceae</taxon>
        <taxon>Conoideocrella</taxon>
    </lineage>
</organism>
<feature type="signal peptide" evidence="1">
    <location>
        <begin position="1"/>
        <end position="26"/>
    </location>
</feature>
<reference evidence="3" key="1">
    <citation type="submission" date="2023-06" db="EMBL/GenBank/DDBJ databases">
        <title>Conoideocrella luteorostrata (Hypocreales: Clavicipitaceae), a potential biocontrol fungus for elongate hemlock scale in United States Christmas tree production areas.</title>
        <authorList>
            <person name="Barrett H."/>
            <person name="Lovett B."/>
            <person name="Macias A.M."/>
            <person name="Stajich J.E."/>
            <person name="Kasson M.T."/>
        </authorList>
    </citation>
    <scope>NUCLEOTIDE SEQUENCE</scope>
    <source>
        <strain evidence="3">ARSEF 14590</strain>
    </source>
</reference>
<feature type="chain" id="PRO_5042558846" description="NTF2-like domain-containing protein" evidence="1">
    <location>
        <begin position="27"/>
        <end position="310"/>
    </location>
</feature>
<keyword evidence="4" id="KW-1185">Reference proteome</keyword>
<accession>A0AAJ0CHI7</accession>
<evidence type="ECO:0000256" key="1">
    <source>
        <dbReference type="SAM" id="SignalP"/>
    </source>
</evidence>
<feature type="domain" description="NTF2-like" evidence="2">
    <location>
        <begin position="29"/>
        <end position="169"/>
    </location>
</feature>
<name>A0AAJ0CHI7_9HYPO</name>
<evidence type="ECO:0000313" key="3">
    <source>
        <dbReference type="EMBL" id="KAK2593183.1"/>
    </source>
</evidence>
<evidence type="ECO:0000313" key="4">
    <source>
        <dbReference type="Proteomes" id="UP001251528"/>
    </source>
</evidence>
<evidence type="ECO:0000259" key="2">
    <source>
        <dbReference type="Pfam" id="PF26534"/>
    </source>
</evidence>
<dbReference type="EMBL" id="JASWJB010000224">
    <property type="protein sequence ID" value="KAK2593183.1"/>
    <property type="molecule type" value="Genomic_DNA"/>
</dbReference>
<proteinExistence type="predicted"/>
<comment type="caution">
    <text evidence="3">The sequence shown here is derived from an EMBL/GenBank/DDBJ whole genome shotgun (WGS) entry which is preliminary data.</text>
</comment>
<gene>
    <name evidence="3" type="ORF">QQS21_009112</name>
</gene>